<evidence type="ECO:0000313" key="3">
    <source>
        <dbReference type="Proteomes" id="UP001153714"/>
    </source>
</evidence>
<organism evidence="2 3">
    <name type="scientific">Diatraea saccharalis</name>
    <name type="common">sugarcane borer</name>
    <dbReference type="NCBI Taxonomy" id="40085"/>
    <lineage>
        <taxon>Eukaryota</taxon>
        <taxon>Metazoa</taxon>
        <taxon>Ecdysozoa</taxon>
        <taxon>Arthropoda</taxon>
        <taxon>Hexapoda</taxon>
        <taxon>Insecta</taxon>
        <taxon>Pterygota</taxon>
        <taxon>Neoptera</taxon>
        <taxon>Endopterygota</taxon>
        <taxon>Lepidoptera</taxon>
        <taxon>Glossata</taxon>
        <taxon>Ditrysia</taxon>
        <taxon>Pyraloidea</taxon>
        <taxon>Crambidae</taxon>
        <taxon>Crambinae</taxon>
        <taxon>Diatraea</taxon>
    </lineage>
</organism>
<proteinExistence type="predicted"/>
<evidence type="ECO:0000256" key="1">
    <source>
        <dbReference type="SAM" id="MobiDB-lite"/>
    </source>
</evidence>
<name>A0A9N9R1P3_9NEOP</name>
<dbReference type="AlphaFoldDB" id="A0A9N9R1P3"/>
<dbReference type="EMBL" id="OU893350">
    <property type="protein sequence ID" value="CAG9788125.1"/>
    <property type="molecule type" value="Genomic_DNA"/>
</dbReference>
<accession>A0A9N9R1P3</accession>
<sequence length="99" mass="10999">MEQGAMEGAVTTEREHHTRVALAEITARLTNTRDMSTTLPSGYLSRKICPTTCSPDMEFKRNSSFHSLVRTPPKTSGRVSPPKLGATLRSTLRKRLLLD</sequence>
<keyword evidence="3" id="KW-1185">Reference proteome</keyword>
<protein>
    <submittedName>
        <fullName evidence="2">Uncharacterized protein</fullName>
    </submittedName>
</protein>
<feature type="region of interest" description="Disordered" evidence="1">
    <location>
        <begin position="64"/>
        <end position="91"/>
    </location>
</feature>
<gene>
    <name evidence="2" type="ORF">DIATSA_LOCUS5960</name>
</gene>
<dbReference type="OrthoDB" id="7500135at2759"/>
<reference evidence="2" key="2">
    <citation type="submission" date="2022-10" db="EMBL/GenBank/DDBJ databases">
        <authorList>
            <consortium name="ENA_rothamsted_submissions"/>
            <consortium name="culmorum"/>
            <person name="King R."/>
        </authorList>
    </citation>
    <scope>NUCLEOTIDE SEQUENCE</scope>
</reference>
<evidence type="ECO:0000313" key="2">
    <source>
        <dbReference type="EMBL" id="CAG9788125.1"/>
    </source>
</evidence>
<reference evidence="2" key="1">
    <citation type="submission" date="2021-12" db="EMBL/GenBank/DDBJ databases">
        <authorList>
            <person name="King R."/>
        </authorList>
    </citation>
    <scope>NUCLEOTIDE SEQUENCE</scope>
</reference>
<dbReference type="Proteomes" id="UP001153714">
    <property type="component" value="Chromosome 19"/>
</dbReference>